<feature type="domain" description="Homeobox" evidence="3">
    <location>
        <begin position="256"/>
        <end position="316"/>
    </location>
</feature>
<evidence type="ECO:0000256" key="1">
    <source>
        <dbReference type="PROSITE-ProRule" id="PRU00108"/>
    </source>
</evidence>
<evidence type="ECO:0000313" key="4">
    <source>
        <dbReference type="EMBL" id="EEN41612.1"/>
    </source>
</evidence>
<feature type="DNA-binding region" description="Homeobox" evidence="1">
    <location>
        <begin position="258"/>
        <end position="317"/>
    </location>
</feature>
<feature type="region of interest" description="Disordered" evidence="2">
    <location>
        <begin position="164"/>
        <end position="262"/>
    </location>
</feature>
<name>C4A0R9_BRAFL</name>
<keyword evidence="1" id="KW-0238">DNA-binding</keyword>
<keyword evidence="1" id="KW-0539">Nucleus</keyword>
<feature type="compositionally biased region" description="Polar residues" evidence="2">
    <location>
        <begin position="200"/>
        <end position="229"/>
    </location>
</feature>
<sequence>MGQLALVSQPKTTQPPPKTVYFVNKVPQGSTLPGPLQQLVTLQGAQVVQRVASPVVNVRGIQPGVVGSGNQSTANAAQQTILVMADGQRIMLPKNQRLITVPAQTTPKPNSLLQNISLAPAVEVSNSQFVMRNINTHRSPGYAVRLPVKAQLQNVVPGQTLVTNSTGGLLVPTQNVRADDSRPGRPVVLPLAPKPEPKSDNASVANQADKSEPTSTPVINTETASTSKATPHIRDKNKKAKVKHTTGKHKNNLLKKKQKRVKTEEAESAETILLRSFHSAPYLTSRELQQLKFKTYRSASDIRYWFHTMQRKCMKSFEQREPRVVLSRCDAKKPKVE</sequence>
<gene>
    <name evidence="4" type="ORF">BRAFLDRAFT_133145</name>
</gene>
<feature type="compositionally biased region" description="Polar residues" evidence="2">
    <location>
        <begin position="164"/>
        <end position="176"/>
    </location>
</feature>
<dbReference type="InterPro" id="IPR009057">
    <property type="entry name" value="Homeodomain-like_sf"/>
</dbReference>
<dbReference type="GO" id="GO:0005634">
    <property type="term" value="C:nucleus"/>
    <property type="evidence" value="ECO:0007669"/>
    <property type="project" value="UniProtKB-SubCell"/>
</dbReference>
<dbReference type="SUPFAM" id="SSF46689">
    <property type="entry name" value="Homeodomain-like"/>
    <property type="match status" value="1"/>
</dbReference>
<proteinExistence type="predicted"/>
<evidence type="ECO:0000259" key="3">
    <source>
        <dbReference type="PROSITE" id="PS50071"/>
    </source>
</evidence>
<organism>
    <name type="scientific">Branchiostoma floridae</name>
    <name type="common">Florida lancelet</name>
    <name type="synonym">Amphioxus</name>
    <dbReference type="NCBI Taxonomy" id="7739"/>
    <lineage>
        <taxon>Eukaryota</taxon>
        <taxon>Metazoa</taxon>
        <taxon>Chordata</taxon>
        <taxon>Cephalochordata</taxon>
        <taxon>Leptocardii</taxon>
        <taxon>Amphioxiformes</taxon>
        <taxon>Branchiostomatidae</taxon>
        <taxon>Branchiostoma</taxon>
    </lineage>
</organism>
<dbReference type="AlphaFoldDB" id="C4A0R9"/>
<dbReference type="EMBL" id="GG666822">
    <property type="protein sequence ID" value="EEN41612.1"/>
    <property type="molecule type" value="Genomic_DNA"/>
</dbReference>
<reference evidence="4" key="1">
    <citation type="journal article" date="2008" name="Nature">
        <title>The amphioxus genome and the evolution of the chordate karyotype.</title>
        <authorList>
            <consortium name="US DOE Joint Genome Institute (JGI-PGF)"/>
            <person name="Putnam N.H."/>
            <person name="Butts T."/>
            <person name="Ferrier D.E.K."/>
            <person name="Furlong R.F."/>
            <person name="Hellsten U."/>
            <person name="Kawashima T."/>
            <person name="Robinson-Rechavi M."/>
            <person name="Shoguchi E."/>
            <person name="Terry A."/>
            <person name="Yu J.-K."/>
            <person name="Benito-Gutierrez E.L."/>
            <person name="Dubchak I."/>
            <person name="Garcia-Fernandez J."/>
            <person name="Gibson-Brown J.J."/>
            <person name="Grigoriev I.V."/>
            <person name="Horton A.C."/>
            <person name="de Jong P.J."/>
            <person name="Jurka J."/>
            <person name="Kapitonov V.V."/>
            <person name="Kohara Y."/>
            <person name="Kuroki Y."/>
            <person name="Lindquist E."/>
            <person name="Lucas S."/>
            <person name="Osoegawa K."/>
            <person name="Pennacchio L.A."/>
            <person name="Salamov A.A."/>
            <person name="Satou Y."/>
            <person name="Sauka-Spengler T."/>
            <person name="Schmutz J."/>
            <person name="Shin-I T."/>
            <person name="Toyoda A."/>
            <person name="Bronner-Fraser M."/>
            <person name="Fujiyama A."/>
            <person name="Holland L.Z."/>
            <person name="Holland P.W.H."/>
            <person name="Satoh N."/>
            <person name="Rokhsar D.S."/>
        </authorList>
    </citation>
    <scope>NUCLEOTIDE SEQUENCE [LARGE SCALE GENOMIC DNA]</scope>
    <source>
        <strain evidence="4">S238N-H82</strain>
        <tissue evidence="4">Testes</tissue>
    </source>
</reference>
<dbReference type="PROSITE" id="PS50071">
    <property type="entry name" value="HOMEOBOX_2"/>
    <property type="match status" value="1"/>
</dbReference>
<dbReference type="InterPro" id="IPR001356">
    <property type="entry name" value="HD"/>
</dbReference>
<evidence type="ECO:0000256" key="2">
    <source>
        <dbReference type="SAM" id="MobiDB-lite"/>
    </source>
</evidence>
<keyword evidence="1" id="KW-0371">Homeobox</keyword>
<accession>C4A0R9</accession>
<feature type="compositionally biased region" description="Basic residues" evidence="2">
    <location>
        <begin position="235"/>
        <end position="260"/>
    </location>
</feature>
<comment type="subcellular location">
    <subcellularLocation>
        <location evidence="1">Nucleus</location>
    </subcellularLocation>
</comment>
<dbReference type="InParanoid" id="C4A0R9"/>
<dbReference type="GO" id="GO:0003677">
    <property type="term" value="F:DNA binding"/>
    <property type="evidence" value="ECO:0007669"/>
    <property type="project" value="UniProtKB-UniRule"/>
</dbReference>
<protein>
    <recommendedName>
        <fullName evidence="3">Homeobox domain-containing protein</fullName>
    </recommendedName>
</protein>